<dbReference type="GO" id="GO:0009252">
    <property type="term" value="P:peptidoglycan biosynthetic process"/>
    <property type="evidence" value="ECO:0007669"/>
    <property type="project" value="UniProtKB-UniPathway"/>
</dbReference>
<dbReference type="InterPro" id="IPR002477">
    <property type="entry name" value="Peptidoglycan-bd-like"/>
</dbReference>
<sequence>MISAAVLALSGCDNSPIKFNGGDQGESGSPGGERVQQQLRDALKSSIQHGLTTDLFFKGDLGSASESDLRDAVVKLASALAQGKVDPKSTAEVYTVARPKVDVQAGFDKAMSEGKVGEWLASLAPQTPEYQTLSRAFVHYADLASKTPDTNIQPGEPLKPGVKDPRVPAVVAALKAGGYLEAEPQTPEATGATNRPAAAQGGQAAAAPDSYTPAVAAAVKRMQQDFGLKPDGVIGNDTLKAVNTSAKDRARQLAVALERLRWLERTPPATRIDVNTAATTLDYWRDGQHVDQRKVVVGEPGKETPQLGSPMFQLVANPTWTVPDSIAEEELAGKSDAYFRKNNMTRKNGRIVQEPGPNNSLGEVKFDMKNGEAIYLHDTPAKALFGQNERHRSHGCVRVENALGFARMLAEQNGILDQFNKALATGDETFVKLKSEIPVRLLYHTAFVGSDGKVRFVDDAYGWDNDVAAALGYERKAAKPRAKVPGADVGP</sequence>
<comment type="similarity">
    <text evidence="2">Belongs to the YkuD family.</text>
</comment>
<organism evidence="10 11">
    <name type="scientific">Sphingomonas sinipercae</name>
    <dbReference type="NCBI Taxonomy" id="2714944"/>
    <lineage>
        <taxon>Bacteria</taxon>
        <taxon>Pseudomonadati</taxon>
        <taxon>Pseudomonadota</taxon>
        <taxon>Alphaproteobacteria</taxon>
        <taxon>Sphingomonadales</taxon>
        <taxon>Sphingomonadaceae</taxon>
        <taxon>Sphingomonas</taxon>
    </lineage>
</organism>
<dbReference type="AlphaFoldDB" id="A0A6G7ZQS7"/>
<feature type="active site" description="Nucleophile" evidence="7">
    <location>
        <position position="396"/>
    </location>
</feature>
<accession>A0A6G7ZQS7</accession>
<dbReference type="Gene3D" id="2.40.440.10">
    <property type="entry name" value="L,D-transpeptidase catalytic domain-like"/>
    <property type="match status" value="1"/>
</dbReference>
<dbReference type="Pfam" id="PF03734">
    <property type="entry name" value="YkuD"/>
    <property type="match status" value="1"/>
</dbReference>
<dbReference type="KEGG" id="ssin:G7078_03090"/>
<dbReference type="PANTHER" id="PTHR41533:SF2">
    <property type="entry name" value="BLR7131 PROTEIN"/>
    <property type="match status" value="1"/>
</dbReference>
<feature type="active site" description="Proton donor/acceptor" evidence="7">
    <location>
        <position position="377"/>
    </location>
</feature>
<evidence type="ECO:0000259" key="9">
    <source>
        <dbReference type="PROSITE" id="PS52029"/>
    </source>
</evidence>
<evidence type="ECO:0000256" key="1">
    <source>
        <dbReference type="ARBA" id="ARBA00004752"/>
    </source>
</evidence>
<dbReference type="InterPro" id="IPR045380">
    <property type="entry name" value="LD_TPept_scaffold_dom"/>
</dbReference>
<evidence type="ECO:0000256" key="6">
    <source>
        <dbReference type="ARBA" id="ARBA00023316"/>
    </source>
</evidence>
<reference evidence="10 11" key="1">
    <citation type="submission" date="2020-03" db="EMBL/GenBank/DDBJ databases">
        <title>Sphingomonas sp. nov., isolated from fish.</title>
        <authorList>
            <person name="Hyun D.-W."/>
            <person name="Bae J.-W."/>
        </authorList>
    </citation>
    <scope>NUCLEOTIDE SEQUENCE [LARGE SCALE GENOMIC DNA]</scope>
    <source>
        <strain evidence="10 11">HDW15C</strain>
    </source>
</reference>
<dbReference type="InterPro" id="IPR036365">
    <property type="entry name" value="PGBD-like_sf"/>
</dbReference>
<dbReference type="Pfam" id="PF20142">
    <property type="entry name" value="Scaffold"/>
    <property type="match status" value="1"/>
</dbReference>
<dbReference type="InterPro" id="IPR052905">
    <property type="entry name" value="LD-transpeptidase_YkuD-like"/>
</dbReference>
<evidence type="ECO:0000313" key="11">
    <source>
        <dbReference type="Proteomes" id="UP000502502"/>
    </source>
</evidence>
<dbReference type="SUPFAM" id="SSF47090">
    <property type="entry name" value="PGBD-like"/>
    <property type="match status" value="1"/>
</dbReference>
<name>A0A6G7ZQS7_9SPHN</name>
<dbReference type="Proteomes" id="UP000502502">
    <property type="component" value="Chromosome"/>
</dbReference>
<dbReference type="GO" id="GO:0004180">
    <property type="term" value="F:carboxypeptidase activity"/>
    <property type="evidence" value="ECO:0007669"/>
    <property type="project" value="UniProtKB-ARBA"/>
</dbReference>
<dbReference type="Pfam" id="PF01471">
    <property type="entry name" value="PG_binding_1"/>
    <property type="match status" value="1"/>
</dbReference>
<keyword evidence="6 7" id="KW-0961">Cell wall biogenesis/degradation</keyword>
<dbReference type="InterPro" id="IPR038063">
    <property type="entry name" value="Transpep_catalytic_dom"/>
</dbReference>
<proteinExistence type="inferred from homology"/>
<evidence type="ECO:0000256" key="7">
    <source>
        <dbReference type="PROSITE-ProRule" id="PRU01373"/>
    </source>
</evidence>
<dbReference type="UniPathway" id="UPA00219"/>
<dbReference type="InterPro" id="IPR005490">
    <property type="entry name" value="LD_TPept_cat_dom"/>
</dbReference>
<dbReference type="CDD" id="cd16913">
    <property type="entry name" value="YkuD_like"/>
    <property type="match status" value="1"/>
</dbReference>
<evidence type="ECO:0000256" key="5">
    <source>
        <dbReference type="ARBA" id="ARBA00022984"/>
    </source>
</evidence>
<protein>
    <submittedName>
        <fullName evidence="10">L,D-transpeptidase family protein</fullName>
    </submittedName>
</protein>
<dbReference type="Gene3D" id="1.10.101.10">
    <property type="entry name" value="PGBD-like superfamily/PGBD"/>
    <property type="match status" value="1"/>
</dbReference>
<evidence type="ECO:0000256" key="2">
    <source>
        <dbReference type="ARBA" id="ARBA00005992"/>
    </source>
</evidence>
<dbReference type="PANTHER" id="PTHR41533">
    <property type="entry name" value="L,D-TRANSPEPTIDASE HI_1667-RELATED"/>
    <property type="match status" value="1"/>
</dbReference>
<dbReference type="GO" id="GO:0071555">
    <property type="term" value="P:cell wall organization"/>
    <property type="evidence" value="ECO:0007669"/>
    <property type="project" value="UniProtKB-UniRule"/>
</dbReference>
<feature type="region of interest" description="Disordered" evidence="8">
    <location>
        <begin position="181"/>
        <end position="208"/>
    </location>
</feature>
<keyword evidence="3" id="KW-0808">Transferase</keyword>
<comment type="pathway">
    <text evidence="1 7">Cell wall biogenesis; peptidoglycan biosynthesis.</text>
</comment>
<evidence type="ECO:0000256" key="4">
    <source>
        <dbReference type="ARBA" id="ARBA00022960"/>
    </source>
</evidence>
<keyword evidence="11" id="KW-1185">Reference proteome</keyword>
<dbReference type="PROSITE" id="PS52029">
    <property type="entry name" value="LD_TPASE"/>
    <property type="match status" value="1"/>
</dbReference>
<evidence type="ECO:0000256" key="3">
    <source>
        <dbReference type="ARBA" id="ARBA00022679"/>
    </source>
</evidence>
<dbReference type="EMBL" id="CP049871">
    <property type="protein sequence ID" value="QIL03272.1"/>
    <property type="molecule type" value="Genomic_DNA"/>
</dbReference>
<keyword evidence="4 7" id="KW-0133">Cell shape</keyword>
<keyword evidence="5 7" id="KW-0573">Peptidoglycan synthesis</keyword>
<dbReference type="GO" id="GO:0008360">
    <property type="term" value="P:regulation of cell shape"/>
    <property type="evidence" value="ECO:0007669"/>
    <property type="project" value="UniProtKB-UniRule"/>
</dbReference>
<feature type="domain" description="L,D-TPase catalytic" evidence="9">
    <location>
        <begin position="270"/>
        <end position="432"/>
    </location>
</feature>
<dbReference type="GO" id="GO:0016740">
    <property type="term" value="F:transferase activity"/>
    <property type="evidence" value="ECO:0007669"/>
    <property type="project" value="UniProtKB-KW"/>
</dbReference>
<dbReference type="InterPro" id="IPR036366">
    <property type="entry name" value="PGBDSf"/>
</dbReference>
<evidence type="ECO:0000256" key="8">
    <source>
        <dbReference type="SAM" id="MobiDB-lite"/>
    </source>
</evidence>
<gene>
    <name evidence="10" type="ORF">G7078_03090</name>
</gene>
<dbReference type="SUPFAM" id="SSF141523">
    <property type="entry name" value="L,D-transpeptidase catalytic domain-like"/>
    <property type="match status" value="1"/>
</dbReference>
<evidence type="ECO:0000313" key="10">
    <source>
        <dbReference type="EMBL" id="QIL03272.1"/>
    </source>
</evidence>
<feature type="compositionally biased region" description="Low complexity" evidence="8">
    <location>
        <begin position="197"/>
        <end position="207"/>
    </location>
</feature>